<evidence type="ECO:0000313" key="3">
    <source>
        <dbReference type="Proteomes" id="UP001159363"/>
    </source>
</evidence>
<organism evidence="2 3">
    <name type="scientific">Dryococelus australis</name>
    <dbReference type="NCBI Taxonomy" id="614101"/>
    <lineage>
        <taxon>Eukaryota</taxon>
        <taxon>Metazoa</taxon>
        <taxon>Ecdysozoa</taxon>
        <taxon>Arthropoda</taxon>
        <taxon>Hexapoda</taxon>
        <taxon>Insecta</taxon>
        <taxon>Pterygota</taxon>
        <taxon>Neoptera</taxon>
        <taxon>Polyneoptera</taxon>
        <taxon>Phasmatodea</taxon>
        <taxon>Verophasmatodea</taxon>
        <taxon>Anareolatae</taxon>
        <taxon>Phasmatidae</taxon>
        <taxon>Eurycanthinae</taxon>
        <taxon>Dryococelus</taxon>
    </lineage>
</organism>
<dbReference type="Proteomes" id="UP001159363">
    <property type="component" value="Chromosome 14"/>
</dbReference>
<gene>
    <name evidence="2" type="ORF">PR048_031661</name>
</gene>
<dbReference type="EMBL" id="JARBHB010000015">
    <property type="protein sequence ID" value="KAJ8867856.1"/>
    <property type="molecule type" value="Genomic_DNA"/>
</dbReference>
<protein>
    <submittedName>
        <fullName evidence="2">Uncharacterized protein</fullName>
    </submittedName>
</protein>
<reference evidence="2 3" key="1">
    <citation type="submission" date="2023-02" db="EMBL/GenBank/DDBJ databases">
        <title>LHISI_Scaffold_Assembly.</title>
        <authorList>
            <person name="Stuart O.P."/>
            <person name="Cleave R."/>
            <person name="Magrath M.J.L."/>
            <person name="Mikheyev A.S."/>
        </authorList>
    </citation>
    <scope>NUCLEOTIDE SEQUENCE [LARGE SCALE GENOMIC DNA]</scope>
    <source>
        <strain evidence="2">Daus_M_001</strain>
        <tissue evidence="2">Leg muscle</tissue>
    </source>
</reference>
<accession>A0ABQ9G9Y2</accession>
<keyword evidence="3" id="KW-1185">Reference proteome</keyword>
<feature type="region of interest" description="Disordered" evidence="1">
    <location>
        <begin position="1"/>
        <end position="23"/>
    </location>
</feature>
<sequence length="339" mass="37286">MEWRGKMSAPRNLTRRPTATSVRKSAFVPSEMEPVCRGRGAANRVRFPAGVAPEHSQVGIVRDDAANWRVFSGISRISHLCIPALLRTHLASPSLALKTSLLRVTRISSHALTNPNAKLVVDEKDCKLFHCPAHRGDVGSDTHAFITLDASINCIDESEIQNHGISLVRHFYIGTKIKLDPGSELESFDLGSGKMLDNSAFLGLPPSREVKGLEDRSMLRGGKETEVSVGGGEEGPVPPKHLLKITPPSFLVGDRDVDELSTAKIIEKLRNSMASAKLEVSMNRLQKFRKNKRTNARQVPSQVGDWSSCLTKPDQTRDDASREETKMGMKSMFSKHSVS</sequence>
<feature type="region of interest" description="Disordered" evidence="1">
    <location>
        <begin position="291"/>
        <end position="339"/>
    </location>
</feature>
<comment type="caution">
    <text evidence="2">The sequence shown here is derived from an EMBL/GenBank/DDBJ whole genome shotgun (WGS) entry which is preliminary data.</text>
</comment>
<evidence type="ECO:0000313" key="2">
    <source>
        <dbReference type="EMBL" id="KAJ8867856.1"/>
    </source>
</evidence>
<feature type="region of interest" description="Disordered" evidence="1">
    <location>
        <begin position="220"/>
        <end position="240"/>
    </location>
</feature>
<evidence type="ECO:0000256" key="1">
    <source>
        <dbReference type="SAM" id="MobiDB-lite"/>
    </source>
</evidence>
<feature type="compositionally biased region" description="Basic and acidic residues" evidence="1">
    <location>
        <begin position="314"/>
        <end position="327"/>
    </location>
</feature>
<proteinExistence type="predicted"/>
<feature type="compositionally biased region" description="Polar residues" evidence="1">
    <location>
        <begin position="296"/>
        <end position="310"/>
    </location>
</feature>
<name>A0ABQ9G9Y2_9NEOP</name>